<evidence type="ECO:0000256" key="2">
    <source>
        <dbReference type="SAM" id="MobiDB-lite"/>
    </source>
</evidence>
<sequence length="157" mass="17652">MKKSKTKKLGGFVSGKAAKFMDLFKTKKTTIQETQPDTPIDDNSLYYEVVGGHDRKGRVYGVETATPLYYQKHRRSDVGVGGSGYMPGVMTRLTQENRQLQERMAEMERWRDEMRESQRFDPTPPTCNPNSFFGDDFFDDGGSGGGGGDFSVHLHVP</sequence>
<feature type="region of interest" description="Disordered" evidence="2">
    <location>
        <begin position="137"/>
        <end position="157"/>
    </location>
</feature>
<keyword evidence="1" id="KW-0175">Coiled coil</keyword>
<dbReference type="EMBL" id="JBDFQZ010000001">
    <property type="protein sequence ID" value="KAK9755936.1"/>
    <property type="molecule type" value="Genomic_DNA"/>
</dbReference>
<keyword evidence="4" id="KW-1185">Reference proteome</keyword>
<evidence type="ECO:0000313" key="3">
    <source>
        <dbReference type="EMBL" id="KAK9755936.1"/>
    </source>
</evidence>
<dbReference type="AlphaFoldDB" id="A0AAW1NC33"/>
<proteinExistence type="predicted"/>
<protein>
    <submittedName>
        <fullName evidence="3">Uncharacterized protein</fullName>
    </submittedName>
</protein>
<dbReference type="Proteomes" id="UP001443914">
    <property type="component" value="Unassembled WGS sequence"/>
</dbReference>
<accession>A0AAW1NC33</accession>
<comment type="caution">
    <text evidence="3">The sequence shown here is derived from an EMBL/GenBank/DDBJ whole genome shotgun (WGS) entry which is preliminary data.</text>
</comment>
<feature type="coiled-coil region" evidence="1">
    <location>
        <begin position="90"/>
        <end position="117"/>
    </location>
</feature>
<name>A0AAW1NC33_SAPOF</name>
<evidence type="ECO:0000313" key="4">
    <source>
        <dbReference type="Proteomes" id="UP001443914"/>
    </source>
</evidence>
<reference evidence="3" key="1">
    <citation type="submission" date="2024-03" db="EMBL/GenBank/DDBJ databases">
        <title>WGS assembly of Saponaria officinalis var. Norfolk2.</title>
        <authorList>
            <person name="Jenkins J."/>
            <person name="Shu S."/>
            <person name="Grimwood J."/>
            <person name="Barry K."/>
            <person name="Goodstein D."/>
            <person name="Schmutz J."/>
            <person name="Leebens-Mack J."/>
            <person name="Osbourn A."/>
        </authorList>
    </citation>
    <scope>NUCLEOTIDE SEQUENCE [LARGE SCALE GENOMIC DNA]</scope>
    <source>
        <strain evidence="3">JIC</strain>
    </source>
</reference>
<evidence type="ECO:0000256" key="1">
    <source>
        <dbReference type="SAM" id="Coils"/>
    </source>
</evidence>
<gene>
    <name evidence="3" type="ORF">RND81_01G060500</name>
</gene>
<organism evidence="3 4">
    <name type="scientific">Saponaria officinalis</name>
    <name type="common">Common soapwort</name>
    <name type="synonym">Lychnis saponaria</name>
    <dbReference type="NCBI Taxonomy" id="3572"/>
    <lineage>
        <taxon>Eukaryota</taxon>
        <taxon>Viridiplantae</taxon>
        <taxon>Streptophyta</taxon>
        <taxon>Embryophyta</taxon>
        <taxon>Tracheophyta</taxon>
        <taxon>Spermatophyta</taxon>
        <taxon>Magnoliopsida</taxon>
        <taxon>eudicotyledons</taxon>
        <taxon>Gunneridae</taxon>
        <taxon>Pentapetalae</taxon>
        <taxon>Caryophyllales</taxon>
        <taxon>Caryophyllaceae</taxon>
        <taxon>Caryophylleae</taxon>
        <taxon>Saponaria</taxon>
    </lineage>
</organism>